<proteinExistence type="predicted"/>
<gene>
    <name evidence="1" type="ORF">Pmar_PMAR015766</name>
</gene>
<protein>
    <submittedName>
        <fullName evidence="1">Uncharacterized protein</fullName>
    </submittedName>
</protein>
<dbReference type="InParanoid" id="C5K8T8"/>
<dbReference type="Proteomes" id="UP000007800">
    <property type="component" value="Unassembled WGS sequence"/>
</dbReference>
<reference evidence="1 2" key="1">
    <citation type="submission" date="2008-07" db="EMBL/GenBank/DDBJ databases">
        <authorList>
            <person name="El-Sayed N."/>
            <person name="Caler E."/>
            <person name="Inman J."/>
            <person name="Amedeo P."/>
            <person name="Hass B."/>
            <person name="Wortman J."/>
        </authorList>
    </citation>
    <scope>NUCLEOTIDE SEQUENCE [LARGE SCALE GENOMIC DNA]</scope>
    <source>
        <strain evidence="2">ATCC 50983 / TXsc</strain>
    </source>
</reference>
<sequence>MIGILQVIAEELLVKVGVVGKCIGPKVPLESYDLHLFSRNDSAEACILRSPKACNWNINVVNRYQQNSPNVCNRVSEITDKHCWEAFEKLVKTTEE</sequence>
<dbReference type="EMBL" id="GG671160">
    <property type="protein sequence ID" value="EER19112.1"/>
    <property type="molecule type" value="Genomic_DNA"/>
</dbReference>
<evidence type="ECO:0000313" key="2">
    <source>
        <dbReference type="Proteomes" id="UP000007800"/>
    </source>
</evidence>
<organism evidence="2">
    <name type="scientific">Perkinsus marinus (strain ATCC 50983 / TXsc)</name>
    <dbReference type="NCBI Taxonomy" id="423536"/>
    <lineage>
        <taxon>Eukaryota</taxon>
        <taxon>Sar</taxon>
        <taxon>Alveolata</taxon>
        <taxon>Perkinsozoa</taxon>
        <taxon>Perkinsea</taxon>
        <taxon>Perkinsida</taxon>
        <taxon>Perkinsidae</taxon>
        <taxon>Perkinsus</taxon>
    </lineage>
</organism>
<dbReference type="GeneID" id="9039347"/>
<accession>C5K8T8</accession>
<dbReference type="RefSeq" id="XP_002787316.1">
    <property type="nucleotide sequence ID" value="XM_002787270.1"/>
</dbReference>
<keyword evidence="2" id="KW-1185">Reference proteome</keyword>
<name>C5K8T8_PERM5</name>
<evidence type="ECO:0000313" key="1">
    <source>
        <dbReference type="EMBL" id="EER19112.1"/>
    </source>
</evidence>
<dbReference type="AlphaFoldDB" id="C5K8T8"/>